<accession>A0A1W2AFF3</accession>
<dbReference type="SMART" id="SM00986">
    <property type="entry name" value="UDG"/>
    <property type="match status" value="1"/>
</dbReference>
<dbReference type="NCBIfam" id="NF003592">
    <property type="entry name" value="PRK05254.1-5"/>
    <property type="match status" value="1"/>
</dbReference>
<dbReference type="AlphaFoldDB" id="A0A1W2AFF3"/>
<feature type="domain" description="Uracil-DNA glycosylase-like" evidence="11">
    <location>
        <begin position="62"/>
        <end position="236"/>
    </location>
</feature>
<evidence type="ECO:0000256" key="2">
    <source>
        <dbReference type="ARBA" id="ARBA00002631"/>
    </source>
</evidence>
<dbReference type="SMART" id="SM00987">
    <property type="entry name" value="UreE_C"/>
    <property type="match status" value="1"/>
</dbReference>
<dbReference type="CDD" id="cd10027">
    <property type="entry name" value="UDG-F1-like"/>
    <property type="match status" value="1"/>
</dbReference>
<dbReference type="STRING" id="1938817.SAMN06296008_108125"/>
<evidence type="ECO:0000256" key="4">
    <source>
        <dbReference type="ARBA" id="ARBA00012030"/>
    </source>
</evidence>
<evidence type="ECO:0000313" key="13">
    <source>
        <dbReference type="Proteomes" id="UP000192708"/>
    </source>
</evidence>
<evidence type="ECO:0000256" key="5">
    <source>
        <dbReference type="ARBA" id="ARBA00018429"/>
    </source>
</evidence>
<keyword evidence="13" id="KW-1185">Reference proteome</keyword>
<comment type="catalytic activity">
    <reaction evidence="1 9">
        <text>Hydrolyzes single-stranded DNA or mismatched double-stranded DNA and polynucleotides, releasing free uracil.</text>
        <dbReference type="EC" id="3.2.2.27"/>
    </reaction>
</comment>
<keyword evidence="8 9" id="KW-0234">DNA repair</keyword>
<dbReference type="SUPFAM" id="SSF52141">
    <property type="entry name" value="Uracil-DNA glycosylase-like"/>
    <property type="match status" value="1"/>
</dbReference>
<dbReference type="OrthoDB" id="9804372at2"/>
<evidence type="ECO:0000256" key="8">
    <source>
        <dbReference type="ARBA" id="ARBA00023204"/>
    </source>
</evidence>
<dbReference type="Gene3D" id="3.40.470.10">
    <property type="entry name" value="Uracil-DNA glycosylase-like domain"/>
    <property type="match status" value="1"/>
</dbReference>
<dbReference type="GO" id="GO:0005737">
    <property type="term" value="C:cytoplasm"/>
    <property type="evidence" value="ECO:0007669"/>
    <property type="project" value="UniProtKB-SubCell"/>
</dbReference>
<evidence type="ECO:0000259" key="11">
    <source>
        <dbReference type="SMART" id="SM00986"/>
    </source>
</evidence>
<evidence type="ECO:0000256" key="9">
    <source>
        <dbReference type="HAMAP-Rule" id="MF_00148"/>
    </source>
</evidence>
<comment type="subcellular location">
    <subcellularLocation>
        <location evidence="9">Cytoplasm</location>
    </subcellularLocation>
</comment>
<dbReference type="InterPro" id="IPR018085">
    <property type="entry name" value="Ura-DNA_Glyclase_AS"/>
</dbReference>
<evidence type="ECO:0000256" key="1">
    <source>
        <dbReference type="ARBA" id="ARBA00001400"/>
    </source>
</evidence>
<dbReference type="EC" id="3.2.2.27" evidence="4 9"/>
<keyword evidence="9" id="KW-0963">Cytoplasm</keyword>
<evidence type="ECO:0000256" key="3">
    <source>
        <dbReference type="ARBA" id="ARBA00008184"/>
    </source>
</evidence>
<reference evidence="12 13" key="1">
    <citation type="submission" date="2017-04" db="EMBL/GenBank/DDBJ databases">
        <authorList>
            <person name="Afonso C.L."/>
            <person name="Miller P.J."/>
            <person name="Scott M.A."/>
            <person name="Spackman E."/>
            <person name="Goraichik I."/>
            <person name="Dimitrov K.M."/>
            <person name="Suarez D.L."/>
            <person name="Swayne D.E."/>
        </authorList>
    </citation>
    <scope>NUCLEOTIDE SEQUENCE [LARGE SCALE GENOMIC DNA]</scope>
    <source>
        <strain evidence="12 13">VK13</strain>
    </source>
</reference>
<dbReference type="GO" id="GO:0004844">
    <property type="term" value="F:uracil DNA N-glycosylase activity"/>
    <property type="evidence" value="ECO:0007669"/>
    <property type="project" value="UniProtKB-UniRule"/>
</dbReference>
<gene>
    <name evidence="9" type="primary">ung</name>
    <name evidence="12" type="ORF">SAMN06296008_108125</name>
</gene>
<evidence type="ECO:0000313" key="12">
    <source>
        <dbReference type="EMBL" id="SMC59427.1"/>
    </source>
</evidence>
<comment type="similarity">
    <text evidence="3 9">Belongs to the uracil-DNA glycosylase (UDG) superfamily. UNG family.</text>
</comment>
<dbReference type="InterPro" id="IPR002043">
    <property type="entry name" value="UDG_fam1"/>
</dbReference>
<dbReference type="PROSITE" id="PS00130">
    <property type="entry name" value="U_DNA_GLYCOSYLASE"/>
    <property type="match status" value="1"/>
</dbReference>
<dbReference type="HAMAP" id="MF_00148">
    <property type="entry name" value="UDG"/>
    <property type="match status" value="1"/>
</dbReference>
<dbReference type="PANTHER" id="PTHR11264:SF0">
    <property type="entry name" value="URACIL-DNA GLYCOSYLASE"/>
    <property type="match status" value="1"/>
</dbReference>
<sequence length="246" mass="27875">MDYLSAFLHRLPKDYQALLAHRLEDSAWIQLLENIQRQEETARNANPQAIFPSVDRVFYALELTPIQTIKVILLGQDPYHTAGLAQGLAFSVPQDILPGSNLFPSSLRNINKALMLEGYRPMMNGDLTHWATQGVLLLNACLTVQEGLPNSHVRWGWNQFTDALIHDLLQQLREKVVFLWGGFAQKKEVFIPTDRNHLILKSSHPSGLGVYKTSSPFLQPKDTGSCKHFSLSNAWLNNHLQSPINW</sequence>
<protein>
    <recommendedName>
        <fullName evidence="5 9">Uracil-DNA glycosylase</fullName>
        <shortName evidence="9">UDG</shortName>
        <ecNumber evidence="4 9">3.2.2.27</ecNumber>
    </recommendedName>
</protein>
<name>A0A1W2AFF3_9BURK</name>
<dbReference type="GO" id="GO:0097510">
    <property type="term" value="P:base-excision repair, AP site formation via deaminated base removal"/>
    <property type="evidence" value="ECO:0007669"/>
    <property type="project" value="TreeGrafter"/>
</dbReference>
<dbReference type="RefSeq" id="WP_084283771.1">
    <property type="nucleotide sequence ID" value="NZ_FWXJ01000008.1"/>
</dbReference>
<dbReference type="InterPro" id="IPR036895">
    <property type="entry name" value="Uracil-DNA_glycosylase-like_sf"/>
</dbReference>
<dbReference type="EMBL" id="FWXJ01000008">
    <property type="protein sequence ID" value="SMC59427.1"/>
    <property type="molecule type" value="Genomic_DNA"/>
</dbReference>
<evidence type="ECO:0000256" key="10">
    <source>
        <dbReference type="PROSITE-ProRule" id="PRU10072"/>
    </source>
</evidence>
<comment type="function">
    <text evidence="2 9">Excises uracil residues from the DNA which can arise as a result of misincorporation of dUMP residues by DNA polymerase or due to deamination of cytosine.</text>
</comment>
<organism evidence="12 13">
    <name type="scientific">Polynucleobacter kasalickyi</name>
    <dbReference type="NCBI Taxonomy" id="1938817"/>
    <lineage>
        <taxon>Bacteria</taxon>
        <taxon>Pseudomonadati</taxon>
        <taxon>Pseudomonadota</taxon>
        <taxon>Betaproteobacteria</taxon>
        <taxon>Burkholderiales</taxon>
        <taxon>Burkholderiaceae</taxon>
        <taxon>Polynucleobacter</taxon>
    </lineage>
</organism>
<dbReference type="PANTHER" id="PTHR11264">
    <property type="entry name" value="URACIL-DNA GLYCOSYLASE"/>
    <property type="match status" value="1"/>
</dbReference>
<dbReference type="Proteomes" id="UP000192708">
    <property type="component" value="Unassembled WGS sequence"/>
</dbReference>
<dbReference type="InterPro" id="IPR005122">
    <property type="entry name" value="Uracil-DNA_glycosylase-like"/>
</dbReference>
<keyword evidence="6 9" id="KW-0227">DNA damage</keyword>
<evidence type="ECO:0000256" key="7">
    <source>
        <dbReference type="ARBA" id="ARBA00022801"/>
    </source>
</evidence>
<evidence type="ECO:0000256" key="6">
    <source>
        <dbReference type="ARBA" id="ARBA00022763"/>
    </source>
</evidence>
<feature type="active site" description="Proton acceptor" evidence="9 10">
    <location>
        <position position="77"/>
    </location>
</feature>
<proteinExistence type="inferred from homology"/>
<keyword evidence="7 9" id="KW-0378">Hydrolase</keyword>
<dbReference type="Pfam" id="PF03167">
    <property type="entry name" value="UDG"/>
    <property type="match status" value="1"/>
</dbReference>